<dbReference type="NCBIfam" id="TIGR01965">
    <property type="entry name" value="VCBS_repeat"/>
    <property type="match status" value="1"/>
</dbReference>
<dbReference type="RefSeq" id="WP_141123967.1">
    <property type="nucleotide sequence ID" value="NZ_FOWX01000023.1"/>
</dbReference>
<organism evidence="6 7">
    <name type="scientific">Pseudomonas borbori</name>
    <dbReference type="NCBI Taxonomy" id="289003"/>
    <lineage>
        <taxon>Bacteria</taxon>
        <taxon>Pseudomonadati</taxon>
        <taxon>Pseudomonadota</taxon>
        <taxon>Gammaproteobacteria</taxon>
        <taxon>Pseudomonadales</taxon>
        <taxon>Pseudomonadaceae</taxon>
        <taxon>Pseudomonas</taxon>
    </lineage>
</organism>
<dbReference type="SMART" id="SM00112">
    <property type="entry name" value="CA"/>
    <property type="match status" value="1"/>
</dbReference>
<protein>
    <submittedName>
        <fullName evidence="6">Type I secretion C-terminal target domain (VC_A0849 subclass)</fullName>
    </submittedName>
</protein>
<dbReference type="PANTHER" id="PTHR24027">
    <property type="entry name" value="CADHERIN-23"/>
    <property type="match status" value="1"/>
</dbReference>
<dbReference type="InterPro" id="IPR019960">
    <property type="entry name" value="T1SS_VCA0849"/>
</dbReference>
<dbReference type="InterPro" id="IPR039808">
    <property type="entry name" value="Cadherin"/>
</dbReference>
<dbReference type="InterPro" id="IPR018511">
    <property type="entry name" value="Hemolysin-typ_Ca-bd_CS"/>
</dbReference>
<dbReference type="PANTHER" id="PTHR24027:SF438">
    <property type="entry name" value="CADHERIN 23"/>
    <property type="match status" value="1"/>
</dbReference>
<dbReference type="GO" id="GO:0016477">
    <property type="term" value="P:cell migration"/>
    <property type="evidence" value="ECO:0007669"/>
    <property type="project" value="TreeGrafter"/>
</dbReference>
<dbReference type="InterPro" id="IPR011049">
    <property type="entry name" value="Serralysin-like_metalloprot_C"/>
</dbReference>
<dbReference type="SUPFAM" id="SSF51120">
    <property type="entry name" value="beta-Roll"/>
    <property type="match status" value="1"/>
</dbReference>
<keyword evidence="2" id="KW-0677">Repeat</keyword>
<dbReference type="Pfam" id="PF00028">
    <property type="entry name" value="Cadherin"/>
    <property type="match status" value="1"/>
</dbReference>
<dbReference type="SUPFAM" id="SSF63829">
    <property type="entry name" value="Calcium-dependent phosphotriesterase"/>
    <property type="match status" value="1"/>
</dbReference>
<keyword evidence="3" id="KW-0106">Calcium</keyword>
<dbReference type="GO" id="GO:0008013">
    <property type="term" value="F:beta-catenin binding"/>
    <property type="evidence" value="ECO:0007669"/>
    <property type="project" value="TreeGrafter"/>
</dbReference>
<dbReference type="Gene3D" id="2.60.40.60">
    <property type="entry name" value="Cadherins"/>
    <property type="match status" value="1"/>
</dbReference>
<dbReference type="PROSITE" id="PS50268">
    <property type="entry name" value="CADHERIN_2"/>
    <property type="match status" value="1"/>
</dbReference>
<dbReference type="PRINTS" id="PR00313">
    <property type="entry name" value="CABNDNGRPT"/>
</dbReference>
<dbReference type="STRING" id="289003.SAMN05216190_12368"/>
<feature type="non-terminal residue" evidence="6">
    <location>
        <position position="1"/>
    </location>
</feature>
<dbReference type="EMBL" id="FOWX01000023">
    <property type="protein sequence ID" value="SFP90231.1"/>
    <property type="molecule type" value="Genomic_DNA"/>
</dbReference>
<dbReference type="Pfam" id="PF00353">
    <property type="entry name" value="HemolysinCabind"/>
    <property type="match status" value="1"/>
</dbReference>
<evidence type="ECO:0000256" key="2">
    <source>
        <dbReference type="ARBA" id="ARBA00022737"/>
    </source>
</evidence>
<gene>
    <name evidence="6" type="ORF">SAMN05216190_12368</name>
</gene>
<dbReference type="Gene3D" id="2.150.10.10">
    <property type="entry name" value="Serralysin-like metalloprotease, C-terminal"/>
    <property type="match status" value="1"/>
</dbReference>
<dbReference type="GO" id="GO:0045296">
    <property type="term" value="F:cadherin binding"/>
    <property type="evidence" value="ECO:0007669"/>
    <property type="project" value="TreeGrafter"/>
</dbReference>
<dbReference type="InterPro" id="IPR001343">
    <property type="entry name" value="Hemolysn_Ca-bd"/>
</dbReference>
<keyword evidence="7" id="KW-1185">Reference proteome</keyword>
<dbReference type="InterPro" id="IPR013783">
    <property type="entry name" value="Ig-like_fold"/>
</dbReference>
<evidence type="ECO:0000259" key="5">
    <source>
        <dbReference type="PROSITE" id="PS50268"/>
    </source>
</evidence>
<dbReference type="GO" id="GO:0005509">
    <property type="term" value="F:calcium ion binding"/>
    <property type="evidence" value="ECO:0007669"/>
    <property type="project" value="InterPro"/>
</dbReference>
<name>A0A1I5U4P1_9PSED</name>
<dbReference type="Pfam" id="PF17963">
    <property type="entry name" value="Big_9"/>
    <property type="match status" value="1"/>
</dbReference>
<dbReference type="CDD" id="cd11304">
    <property type="entry name" value="Cadherin_repeat"/>
    <property type="match status" value="1"/>
</dbReference>
<dbReference type="InterPro" id="IPR015919">
    <property type="entry name" value="Cadherin-like_sf"/>
</dbReference>
<evidence type="ECO:0000313" key="7">
    <source>
        <dbReference type="Proteomes" id="UP000198784"/>
    </source>
</evidence>
<proteinExistence type="predicted"/>
<accession>A0A1I5U4P1</accession>
<dbReference type="OrthoDB" id="9813456at2"/>
<dbReference type="GO" id="GO:0016342">
    <property type="term" value="C:catenin complex"/>
    <property type="evidence" value="ECO:0007669"/>
    <property type="project" value="TreeGrafter"/>
</dbReference>
<dbReference type="SUPFAM" id="SSF49313">
    <property type="entry name" value="Cadherin-like"/>
    <property type="match status" value="1"/>
</dbReference>
<evidence type="ECO:0000256" key="4">
    <source>
        <dbReference type="ARBA" id="ARBA00023136"/>
    </source>
</evidence>
<comment type="subcellular location">
    <subcellularLocation>
        <location evidence="1">Membrane</location>
    </subcellularLocation>
</comment>
<dbReference type="Proteomes" id="UP000198784">
    <property type="component" value="Unassembled WGS sequence"/>
</dbReference>
<sequence length="1039" mass="104010">VNNLNDNAPAIADAVVSLDENVAAGTAVTNVDDSFTDSDLDRDGDTISYSITDGNGDGIFAIDAATGAISIATGKSLDYETASQHVLTVTASDGSLSDTAQVTVNVNNLNAAPIAIDDINTVVELPANALYYSDNSGNIGILDPTTGTRTLIGNAGQTFTDIALDSSGNLFGATFGSLYSIDPTTGSATLIGSIGAGPINALVTSPDGRLFAANTSGGVYELSTATGTATSVGSFDHGSSGDLLFTDNSLYLSTSNGTIEKLDLASGTVTTVMTGLPSTLYNLAQTDVGTIYGSTSDGNLYLIDLVAGTATVTGVVSAGAEMWGFAAAPVDSSQVTISGDVTPGTPGQDYDPDGTAVTVIGVAAGTPATAPNSGVASVINGTYGTLTLDAGGSYTYTLDNTRAAVQDLDTGEVADEVFTYTITDADGATDTATLTIKVSGAGEVALLIASASANVSEEGLSGANADSAGTTDTTNNTSASGTLNISNANSDILSFSLTAPATALSSGGQPVQWSGSGTSQLTGTVNGVTALLISIDNVGNYNVDLLAPLDHAGSGEDLKSFGVTITVNDGSSTSSSILTVNIEDDSPLLATPMQAVLLDGIGASAIGDLHLSLGADQSGSSIQLSGLSVDGSGNILATTLSKAGVVISTSSYLTYQGAKLHYVTELDGSLKAVSSEGVDVFKVTASPVSGQYQITNYVSLDSSSSTFNSFKLSGGNSGVYDLGTGSNFTLLATATANGTADTVNTSNNSFGVGDGQAIDTGDVLTFTFSDKTTGAVTNMSAIALTTDKLDSNEQLTWTAYDSANQIVGSGTLNGVNGGKTSLTIDASKLNVGEYEFSSVNFGAASGTSYKLAITSITGQTATYDQQISLNVTAQDGDSDSSASQPLLITFDSDNSVQAGASGTALGGDSGNNNLIGGEGDDILLGASGNDTLTGGAGADTFVWRAGDTGNDVVKDFNKGEDVIDLSDLLSDVAEDNLVSFLRVDTATSTLQINTSGLLDGSGGNADITIKLENAGGFALSASDTINTLIAGGDLKVSHD</sequence>
<dbReference type="Gene3D" id="2.60.40.10">
    <property type="entry name" value="Immunoglobulins"/>
    <property type="match status" value="1"/>
</dbReference>
<reference evidence="7" key="1">
    <citation type="submission" date="2016-10" db="EMBL/GenBank/DDBJ databases">
        <authorList>
            <person name="Varghese N."/>
            <person name="Submissions S."/>
        </authorList>
    </citation>
    <scope>NUCLEOTIDE SEQUENCE [LARGE SCALE GENOMIC DNA]</scope>
    <source>
        <strain evidence="7">DSM 17834</strain>
    </source>
</reference>
<dbReference type="PROSITE" id="PS00330">
    <property type="entry name" value="HEMOLYSIN_CALCIUM"/>
    <property type="match status" value="1"/>
</dbReference>
<dbReference type="InterPro" id="IPR010221">
    <property type="entry name" value="VCBS_dom"/>
</dbReference>
<evidence type="ECO:0000256" key="3">
    <source>
        <dbReference type="ARBA" id="ARBA00022837"/>
    </source>
</evidence>
<keyword evidence="4" id="KW-0472">Membrane</keyword>
<dbReference type="NCBIfam" id="TIGR03661">
    <property type="entry name" value="T1SS_VCA0849"/>
    <property type="match status" value="1"/>
</dbReference>
<dbReference type="AlphaFoldDB" id="A0A1I5U4P1"/>
<feature type="domain" description="Cadherin" evidence="5">
    <location>
        <begin position="16"/>
        <end position="115"/>
    </location>
</feature>
<evidence type="ECO:0000313" key="6">
    <source>
        <dbReference type="EMBL" id="SFP90231.1"/>
    </source>
</evidence>
<evidence type="ECO:0000256" key="1">
    <source>
        <dbReference type="ARBA" id="ARBA00004370"/>
    </source>
</evidence>
<dbReference type="InterPro" id="IPR002126">
    <property type="entry name" value="Cadherin-like_dom"/>
</dbReference>
<dbReference type="GO" id="GO:0007156">
    <property type="term" value="P:homophilic cell adhesion via plasma membrane adhesion molecules"/>
    <property type="evidence" value="ECO:0007669"/>
    <property type="project" value="InterPro"/>
</dbReference>